<dbReference type="Pfam" id="PF00126">
    <property type="entry name" value="HTH_1"/>
    <property type="match status" value="1"/>
</dbReference>
<comment type="similarity">
    <text evidence="1">Belongs to the LysR transcriptional regulatory family.</text>
</comment>
<evidence type="ECO:0000259" key="5">
    <source>
        <dbReference type="PROSITE" id="PS50931"/>
    </source>
</evidence>
<evidence type="ECO:0000256" key="4">
    <source>
        <dbReference type="ARBA" id="ARBA00023163"/>
    </source>
</evidence>
<dbReference type="Gene3D" id="3.40.190.290">
    <property type="match status" value="1"/>
</dbReference>
<dbReference type="PROSITE" id="PS50931">
    <property type="entry name" value="HTH_LYSR"/>
    <property type="match status" value="1"/>
</dbReference>
<dbReference type="InterPro" id="IPR036388">
    <property type="entry name" value="WH-like_DNA-bd_sf"/>
</dbReference>
<comment type="caution">
    <text evidence="6">The sequence shown here is derived from an EMBL/GenBank/DDBJ whole genome shotgun (WGS) entry which is preliminary data.</text>
</comment>
<evidence type="ECO:0000256" key="3">
    <source>
        <dbReference type="ARBA" id="ARBA00023125"/>
    </source>
</evidence>
<evidence type="ECO:0000313" key="7">
    <source>
        <dbReference type="Proteomes" id="UP000821598"/>
    </source>
</evidence>
<dbReference type="PANTHER" id="PTHR30427:SF1">
    <property type="entry name" value="TRANSCRIPTIONAL ACTIVATOR PROTEIN LYSR"/>
    <property type="match status" value="1"/>
</dbReference>
<keyword evidence="4" id="KW-0804">Transcription</keyword>
<dbReference type="InterPro" id="IPR000847">
    <property type="entry name" value="LysR_HTH_N"/>
</dbReference>
<dbReference type="SUPFAM" id="SSF46785">
    <property type="entry name" value="Winged helix' DNA-binding domain"/>
    <property type="match status" value="1"/>
</dbReference>
<dbReference type="InterPro" id="IPR036390">
    <property type="entry name" value="WH_DNA-bd_sf"/>
</dbReference>
<dbReference type="Pfam" id="PF03466">
    <property type="entry name" value="LysR_substrate"/>
    <property type="match status" value="1"/>
</dbReference>
<evidence type="ECO:0000256" key="2">
    <source>
        <dbReference type="ARBA" id="ARBA00023015"/>
    </source>
</evidence>
<keyword evidence="3" id="KW-0238">DNA-binding</keyword>
<dbReference type="PANTHER" id="PTHR30427">
    <property type="entry name" value="TRANSCRIPTIONAL ACTIVATOR PROTEIN LYSR"/>
    <property type="match status" value="1"/>
</dbReference>
<dbReference type="RefSeq" id="WP_176122937.1">
    <property type="nucleotide sequence ID" value="NZ_JBNDJB010000004.1"/>
</dbReference>
<dbReference type="PRINTS" id="PR00039">
    <property type="entry name" value="HTHLYSR"/>
</dbReference>
<gene>
    <name evidence="6" type="ORF">FSB64_07610</name>
</gene>
<reference evidence="6 7" key="1">
    <citation type="submission" date="2019-08" db="EMBL/GenBank/DDBJ databases">
        <title>Paraburkholderia simonii sp. nov. and P. youngii sp. nov. Brazilian and Mexican Mimosa-associated rhizobia.</title>
        <authorList>
            <person name="Mavima L."/>
            <person name="Beukes C.W."/>
            <person name="Palmer M."/>
            <person name="De Meyer S.E."/>
            <person name="James E.K."/>
            <person name="Maluk M."/>
            <person name="Avontuur J.R."/>
            <person name="Chan W.Y."/>
            <person name="Venter S.N."/>
            <person name="Steenkamp E.T."/>
        </authorList>
    </citation>
    <scope>NUCLEOTIDE SEQUENCE [LARGE SCALE GENOMIC DNA]</scope>
    <source>
        <strain evidence="6 7">JPY454</strain>
    </source>
</reference>
<sequence>MELHQLEAFSAVMSTGSMTGAARMLGRSQPGITRTIQDLEQEIGYALFDRKGPRVTPTSRAFRLYGEVERSLIGLAAIEASARAIGRDEAMPLRVVATPALAATLVPRAISKLAQASARVDTQLRSASAEQVVEALLSRSADIGIATLPLDHAALDVHYIIEAPCVAVLHRNDPLARDAVLRLARLAGKPVATLANRYRLRSRIDRAFDEAGVALHIALETNASLNAMMAAQQQIGVAIVDPVTAFGMRVADVEVKALDVPIPFLYGVVTLSGRPRSDAVNAMIDTLAEVSHGLLPGAMRHAASRHGALIAHDQADGAETAAQSPTFALRDIGTTA</sequence>
<evidence type="ECO:0000256" key="1">
    <source>
        <dbReference type="ARBA" id="ARBA00009437"/>
    </source>
</evidence>
<evidence type="ECO:0000313" key="6">
    <source>
        <dbReference type="EMBL" id="NVI03652.1"/>
    </source>
</evidence>
<proteinExistence type="inferred from homology"/>
<feature type="domain" description="HTH lysR-type" evidence="5">
    <location>
        <begin position="1"/>
        <end position="58"/>
    </location>
</feature>
<dbReference type="SUPFAM" id="SSF53850">
    <property type="entry name" value="Periplasmic binding protein-like II"/>
    <property type="match status" value="1"/>
</dbReference>
<dbReference type="EMBL" id="VOMC01000006">
    <property type="protein sequence ID" value="NVI03652.1"/>
    <property type="molecule type" value="Genomic_DNA"/>
</dbReference>
<keyword evidence="2" id="KW-0805">Transcription regulation</keyword>
<dbReference type="InterPro" id="IPR005119">
    <property type="entry name" value="LysR_subst-bd"/>
</dbReference>
<dbReference type="Proteomes" id="UP000821598">
    <property type="component" value="Unassembled WGS sequence"/>
</dbReference>
<organism evidence="6 7">
    <name type="scientific">Paraburkholderia youngii</name>
    <dbReference type="NCBI Taxonomy" id="2782701"/>
    <lineage>
        <taxon>Bacteria</taxon>
        <taxon>Pseudomonadati</taxon>
        <taxon>Pseudomonadota</taxon>
        <taxon>Betaproteobacteria</taxon>
        <taxon>Burkholderiales</taxon>
        <taxon>Burkholderiaceae</taxon>
        <taxon>Paraburkholderia</taxon>
    </lineage>
</organism>
<dbReference type="Gene3D" id="1.10.10.10">
    <property type="entry name" value="Winged helix-like DNA-binding domain superfamily/Winged helix DNA-binding domain"/>
    <property type="match status" value="1"/>
</dbReference>
<protein>
    <submittedName>
        <fullName evidence="6">LysR family transcriptional regulator</fullName>
    </submittedName>
</protein>
<name>A0ABX2NGZ3_9BURK</name>
<keyword evidence="7" id="KW-1185">Reference proteome</keyword>
<accession>A0ABX2NGZ3</accession>